<evidence type="ECO:0000256" key="7">
    <source>
        <dbReference type="PROSITE-ProRule" id="PRU01193"/>
    </source>
</evidence>
<keyword evidence="5 7" id="KW-1133">Transmembrane helix</keyword>
<comment type="subcellular location">
    <subcellularLocation>
        <location evidence="1">Membrane</location>
        <topology evidence="1">Multi-pass membrane protein</topology>
    </subcellularLocation>
</comment>
<proteinExistence type="inferred from homology"/>
<dbReference type="GO" id="GO:0008340">
    <property type="term" value="P:determination of adult lifespan"/>
    <property type="evidence" value="ECO:0007669"/>
    <property type="project" value="UniProtKB-ARBA"/>
</dbReference>
<name>A0AAN8JAX8_PATCE</name>
<comment type="similarity">
    <text evidence="2">Belongs to the ACDP family.</text>
</comment>
<evidence type="ECO:0000256" key="8">
    <source>
        <dbReference type="SAM" id="MobiDB-lite"/>
    </source>
</evidence>
<evidence type="ECO:0000256" key="9">
    <source>
        <dbReference type="SAM" id="Phobius"/>
    </source>
</evidence>
<protein>
    <recommendedName>
        <fullName evidence="10">CNNM transmembrane domain-containing protein</fullName>
    </recommendedName>
</protein>
<evidence type="ECO:0000256" key="3">
    <source>
        <dbReference type="ARBA" id="ARBA00022692"/>
    </source>
</evidence>
<dbReference type="InterPro" id="IPR044751">
    <property type="entry name" value="Ion_transp-like_CBS"/>
</dbReference>
<dbReference type="InterPro" id="IPR002550">
    <property type="entry name" value="CNNM"/>
</dbReference>
<dbReference type="GO" id="GO:0030026">
    <property type="term" value="P:intracellular manganese ion homeostasis"/>
    <property type="evidence" value="ECO:0007669"/>
    <property type="project" value="TreeGrafter"/>
</dbReference>
<keyword evidence="12" id="KW-1185">Reference proteome</keyword>
<feature type="transmembrane region" description="Helical" evidence="9">
    <location>
        <begin position="47"/>
        <end position="74"/>
    </location>
</feature>
<evidence type="ECO:0000256" key="6">
    <source>
        <dbReference type="ARBA" id="ARBA00023136"/>
    </source>
</evidence>
<feature type="domain" description="CNNM transmembrane" evidence="10">
    <location>
        <begin position="43"/>
        <end position="222"/>
    </location>
</feature>
<dbReference type="AlphaFoldDB" id="A0AAN8JAX8"/>
<keyword evidence="6 7" id="KW-0472">Membrane</keyword>
<dbReference type="EMBL" id="JAZGQO010000014">
    <property type="protein sequence ID" value="KAK6171483.1"/>
    <property type="molecule type" value="Genomic_DNA"/>
</dbReference>
<dbReference type="GO" id="GO:0010960">
    <property type="term" value="P:magnesium ion homeostasis"/>
    <property type="evidence" value="ECO:0007669"/>
    <property type="project" value="InterPro"/>
</dbReference>
<sequence>MSLDSAMTFLLKNDSLQCQVIDHESVSCNGTIYKLEEKKLNYHDEQFWIYLSIYSGLVIIAGLMSGLTMGLLSLDMMTLRILKESGTKTEKKYASRIIPLVSRHHLLLVTLLLANAGCVEAMPIFLDRISDPIIAICVSVSAVLIFGEVIPQAICTRFGLAIGATLSPLVYFLMGLLFIISWPLSKLLDCILGKDHETFYRRGQLKALVDLHGNGEEIQGVDPLSVDEVLIIKGALDMKYKTAVDAMLPQKKIFMLDVNAKMDHKTMTEILEKGHSRIPVYDGNESNIIGLLMTKTLIKLDPDDCIPVRTLVDSSVHARDVIFIKPDLPLFDLLNLFQTGKGHLAIIKGIKKDVIESSVQQTDDDTSPLLRSEVIDAALDTEDQILGIITLEDVLEELLQEEIEDEKDVVLEMQRRLNLSKSRLPRQSSRQPTSTSGESNILLDTTINNQPSSSDTTLLVP</sequence>
<evidence type="ECO:0000256" key="1">
    <source>
        <dbReference type="ARBA" id="ARBA00004141"/>
    </source>
</evidence>
<accession>A0AAN8JAX8</accession>
<evidence type="ECO:0000259" key="10">
    <source>
        <dbReference type="PROSITE" id="PS51846"/>
    </source>
</evidence>
<dbReference type="GO" id="GO:1905941">
    <property type="term" value="P:positive regulation of gonad development"/>
    <property type="evidence" value="ECO:0007669"/>
    <property type="project" value="UniProtKB-ARBA"/>
</dbReference>
<dbReference type="PANTHER" id="PTHR12064">
    <property type="entry name" value="METAL TRANSPORTER CNNM"/>
    <property type="match status" value="1"/>
</dbReference>
<dbReference type="PANTHER" id="PTHR12064:SF97">
    <property type="entry name" value="METAL TRANSPORTER CNNM-5"/>
    <property type="match status" value="1"/>
</dbReference>
<evidence type="ECO:0000256" key="5">
    <source>
        <dbReference type="ARBA" id="ARBA00022989"/>
    </source>
</evidence>
<dbReference type="InterPro" id="IPR045095">
    <property type="entry name" value="ACDP"/>
</dbReference>
<dbReference type="SUPFAM" id="SSF54631">
    <property type="entry name" value="CBS-domain pair"/>
    <property type="match status" value="1"/>
</dbReference>
<dbReference type="FunFam" id="3.10.580.10:FF:000006">
    <property type="entry name" value="DUF21 and CBS domain protein"/>
    <property type="match status" value="1"/>
</dbReference>
<feature type="transmembrane region" description="Helical" evidence="9">
    <location>
        <begin position="132"/>
        <end position="151"/>
    </location>
</feature>
<feature type="region of interest" description="Disordered" evidence="8">
    <location>
        <begin position="421"/>
        <end position="461"/>
    </location>
</feature>
<gene>
    <name evidence="11" type="ORF">SNE40_019664</name>
</gene>
<dbReference type="GO" id="GO:0016020">
    <property type="term" value="C:membrane"/>
    <property type="evidence" value="ECO:0007669"/>
    <property type="project" value="UniProtKB-SubCell"/>
</dbReference>
<dbReference type="GO" id="GO:0040018">
    <property type="term" value="P:positive regulation of multicellular organism growth"/>
    <property type="evidence" value="ECO:0007669"/>
    <property type="project" value="UniProtKB-ARBA"/>
</dbReference>
<dbReference type="InterPro" id="IPR046342">
    <property type="entry name" value="CBS_dom_sf"/>
</dbReference>
<dbReference type="Gene3D" id="3.10.580.10">
    <property type="entry name" value="CBS-domain"/>
    <property type="match status" value="1"/>
</dbReference>
<keyword evidence="3 7" id="KW-0812">Transmembrane</keyword>
<dbReference type="PROSITE" id="PS51846">
    <property type="entry name" value="CNNM"/>
    <property type="match status" value="1"/>
</dbReference>
<evidence type="ECO:0000256" key="2">
    <source>
        <dbReference type="ARBA" id="ARBA00010484"/>
    </source>
</evidence>
<reference evidence="11 12" key="1">
    <citation type="submission" date="2024-01" db="EMBL/GenBank/DDBJ databases">
        <title>The genome of the rayed Mediterranean limpet Patella caerulea (Linnaeus, 1758).</title>
        <authorList>
            <person name="Anh-Thu Weber A."/>
            <person name="Halstead-Nussloch G."/>
        </authorList>
    </citation>
    <scope>NUCLEOTIDE SEQUENCE [LARGE SCALE GENOMIC DNA]</scope>
    <source>
        <strain evidence="11">AATW-2023a</strain>
        <tissue evidence="11">Whole specimen</tissue>
    </source>
</reference>
<dbReference type="GO" id="GO:0005737">
    <property type="term" value="C:cytoplasm"/>
    <property type="evidence" value="ECO:0007669"/>
    <property type="project" value="TreeGrafter"/>
</dbReference>
<evidence type="ECO:0000313" key="12">
    <source>
        <dbReference type="Proteomes" id="UP001347796"/>
    </source>
</evidence>
<evidence type="ECO:0000256" key="4">
    <source>
        <dbReference type="ARBA" id="ARBA00022737"/>
    </source>
</evidence>
<feature type="transmembrane region" description="Helical" evidence="9">
    <location>
        <begin position="158"/>
        <end position="182"/>
    </location>
</feature>
<comment type="caution">
    <text evidence="11">The sequence shown here is derived from an EMBL/GenBank/DDBJ whole genome shotgun (WGS) entry which is preliminary data.</text>
</comment>
<dbReference type="GO" id="GO:0032026">
    <property type="term" value="P:response to magnesium ion"/>
    <property type="evidence" value="ECO:0007669"/>
    <property type="project" value="UniProtKB-ARBA"/>
</dbReference>
<keyword evidence="4" id="KW-0677">Repeat</keyword>
<dbReference type="Pfam" id="PF01595">
    <property type="entry name" value="CNNM"/>
    <property type="match status" value="1"/>
</dbReference>
<evidence type="ECO:0000313" key="11">
    <source>
        <dbReference type="EMBL" id="KAK6171483.1"/>
    </source>
</evidence>
<dbReference type="CDD" id="cd04590">
    <property type="entry name" value="CBS_pair_CorC_HlyC_assoc"/>
    <property type="match status" value="1"/>
</dbReference>
<organism evidence="11 12">
    <name type="scientific">Patella caerulea</name>
    <name type="common">Rayed Mediterranean limpet</name>
    <dbReference type="NCBI Taxonomy" id="87958"/>
    <lineage>
        <taxon>Eukaryota</taxon>
        <taxon>Metazoa</taxon>
        <taxon>Spiralia</taxon>
        <taxon>Lophotrochozoa</taxon>
        <taxon>Mollusca</taxon>
        <taxon>Gastropoda</taxon>
        <taxon>Patellogastropoda</taxon>
        <taxon>Patelloidea</taxon>
        <taxon>Patellidae</taxon>
        <taxon>Patella</taxon>
    </lineage>
</organism>
<dbReference type="Proteomes" id="UP001347796">
    <property type="component" value="Unassembled WGS sequence"/>
</dbReference>